<keyword evidence="5" id="KW-0862">Zinc</keyword>
<evidence type="ECO:0000256" key="4">
    <source>
        <dbReference type="ARBA" id="ARBA00022801"/>
    </source>
</evidence>
<comment type="cofactor">
    <cofactor evidence="1">
        <name>Zn(2+)</name>
        <dbReference type="ChEBI" id="CHEBI:29105"/>
    </cofactor>
</comment>
<evidence type="ECO:0000259" key="6">
    <source>
        <dbReference type="Pfam" id="PF07687"/>
    </source>
</evidence>
<dbReference type="InterPro" id="IPR002933">
    <property type="entry name" value="Peptidase_M20"/>
</dbReference>
<keyword evidence="3" id="KW-0479">Metal-binding</keyword>
<gene>
    <name evidence="7" type="ORF">TESG_02268</name>
</gene>
<evidence type="ECO:0000313" key="8">
    <source>
        <dbReference type="Proteomes" id="UP000009172"/>
    </source>
</evidence>
<proteinExistence type="inferred from homology"/>
<dbReference type="Proteomes" id="UP000009172">
    <property type="component" value="Unassembled WGS sequence"/>
</dbReference>
<evidence type="ECO:0000313" key="7">
    <source>
        <dbReference type="EMBL" id="EGD94764.1"/>
    </source>
</evidence>
<dbReference type="InterPro" id="IPR011650">
    <property type="entry name" value="Peptidase_M20_dimer"/>
</dbReference>
<dbReference type="CDD" id="cd08011">
    <property type="entry name" value="M20_ArgE_DapE-like"/>
    <property type="match status" value="1"/>
</dbReference>
<dbReference type="OrthoDB" id="10059875at2759"/>
<dbReference type="HOGENOM" id="CLU_021802_2_3_1"/>
<name>F2RTW5_TRIT1</name>
<evidence type="ECO:0000256" key="1">
    <source>
        <dbReference type="ARBA" id="ARBA00001947"/>
    </source>
</evidence>
<evidence type="ECO:0000256" key="3">
    <source>
        <dbReference type="ARBA" id="ARBA00022723"/>
    </source>
</evidence>
<dbReference type="SUPFAM" id="SSF55031">
    <property type="entry name" value="Bacterial exopeptidase dimerisation domain"/>
    <property type="match status" value="1"/>
</dbReference>
<dbReference type="EMBL" id="GG698484">
    <property type="protein sequence ID" value="EGD94764.1"/>
    <property type="molecule type" value="Genomic_DNA"/>
</dbReference>
<dbReference type="PANTHER" id="PTHR43808:SF32">
    <property type="entry name" value="ARGE_DAPE-RELATED DEACYLASE"/>
    <property type="match status" value="1"/>
</dbReference>
<dbReference type="Pfam" id="PF07687">
    <property type="entry name" value="M20_dimer"/>
    <property type="match status" value="1"/>
</dbReference>
<comment type="similarity">
    <text evidence="2">Belongs to the peptidase M20A family.</text>
</comment>
<dbReference type="PANTHER" id="PTHR43808">
    <property type="entry name" value="ACETYLORNITHINE DEACETYLASE"/>
    <property type="match status" value="1"/>
</dbReference>
<dbReference type="SUPFAM" id="SSF53187">
    <property type="entry name" value="Zn-dependent exopeptidases"/>
    <property type="match status" value="1"/>
</dbReference>
<accession>F2RTW5</accession>
<dbReference type="PROSITE" id="PS00759">
    <property type="entry name" value="ARGE_DAPE_CPG2_2"/>
    <property type="match status" value="1"/>
</dbReference>
<reference evidence="8" key="1">
    <citation type="journal article" date="2012" name="MBio">
        <title>Comparative genome analysis of Trichophyton rubrum and related dermatophytes reveals candidate genes involved in infection.</title>
        <authorList>
            <person name="Martinez D.A."/>
            <person name="Oliver B.G."/>
            <person name="Graeser Y."/>
            <person name="Goldberg J.M."/>
            <person name="Li W."/>
            <person name="Martinez-Rossi N.M."/>
            <person name="Monod M."/>
            <person name="Shelest E."/>
            <person name="Barton R.C."/>
            <person name="Birch E."/>
            <person name="Brakhage A.A."/>
            <person name="Chen Z."/>
            <person name="Gurr S.J."/>
            <person name="Heiman D."/>
            <person name="Heitman J."/>
            <person name="Kosti I."/>
            <person name="Rossi A."/>
            <person name="Saif S."/>
            <person name="Samalova M."/>
            <person name="Saunders C.W."/>
            <person name="Shea T."/>
            <person name="Summerbell R.C."/>
            <person name="Xu J."/>
            <person name="Young S."/>
            <person name="Zeng Q."/>
            <person name="Birren B.W."/>
            <person name="Cuomo C.A."/>
            <person name="White T.C."/>
        </authorList>
    </citation>
    <scope>NUCLEOTIDE SEQUENCE [LARGE SCALE GENOMIC DNA]</scope>
    <source>
        <strain evidence="8">CBS 112818</strain>
    </source>
</reference>
<sequence>MEEDQAAKLRSQLRLQVSDRREAIIQAAQKLVAAPSPCPPGNTTLAAAVAIQLLKEAIPGIQITHHITDAGIMNVVACISSGRPGKRLVFNGHLDTFPLGEDLKWTMPPTGGVVKDGRLYGRGISDMKGGIAASIVAATVLSENRDAWSGEIVLTLAGDEESMGKQGTKWLLDNVEKATGDAMICGDAGSPRVIRFGEKGVVWVDIEAVGTPAHGAHVHRGVNAIDRLRKALDEVCELERAPINAPQEVSDAINAARDISESLSGAGESDTLQRITVNTGTIKGGVSPNLIPSSAMAQCDIRIPVGVSTDFIEKRLKQVLEPMAGISWRILRTSEPNYTSPNEEICRLTEMVSTEVLGQQAVCNMRVGASDSRWYRAANVPTVVVGCTPNNMGAADEYVEIDELVNISQIHTIVAYEFLKNNVLHQSLTAIIR</sequence>
<protein>
    <recommendedName>
        <fullName evidence="6">Peptidase M20 dimerisation domain-containing protein</fullName>
    </recommendedName>
</protein>
<feature type="domain" description="Peptidase M20 dimerisation" evidence="6">
    <location>
        <begin position="197"/>
        <end position="322"/>
    </location>
</feature>
<dbReference type="GO" id="GO:0016787">
    <property type="term" value="F:hydrolase activity"/>
    <property type="evidence" value="ECO:0007669"/>
    <property type="project" value="UniProtKB-KW"/>
</dbReference>
<dbReference type="InterPro" id="IPR001261">
    <property type="entry name" value="ArgE/DapE_CS"/>
</dbReference>
<dbReference type="InterPro" id="IPR036264">
    <property type="entry name" value="Bact_exopeptidase_dim_dom"/>
</dbReference>
<dbReference type="GO" id="GO:0046872">
    <property type="term" value="F:metal ion binding"/>
    <property type="evidence" value="ECO:0007669"/>
    <property type="project" value="UniProtKB-KW"/>
</dbReference>
<dbReference type="InterPro" id="IPR050072">
    <property type="entry name" value="Peptidase_M20A"/>
</dbReference>
<dbReference type="Gene3D" id="3.40.630.10">
    <property type="entry name" value="Zn peptidases"/>
    <property type="match status" value="2"/>
</dbReference>
<keyword evidence="4" id="KW-0378">Hydrolase</keyword>
<dbReference type="Gene3D" id="3.30.70.360">
    <property type="match status" value="1"/>
</dbReference>
<keyword evidence="8" id="KW-1185">Reference proteome</keyword>
<dbReference type="Pfam" id="PF01546">
    <property type="entry name" value="Peptidase_M20"/>
    <property type="match status" value="1"/>
</dbReference>
<evidence type="ECO:0000256" key="5">
    <source>
        <dbReference type="ARBA" id="ARBA00022833"/>
    </source>
</evidence>
<dbReference type="AlphaFoldDB" id="F2RTW5"/>
<evidence type="ECO:0000256" key="2">
    <source>
        <dbReference type="ARBA" id="ARBA00006247"/>
    </source>
</evidence>
<organism evidence="7 8">
    <name type="scientific">Trichophyton tonsurans (strain CBS 112818)</name>
    <name type="common">Scalp ringworm fungus</name>
    <dbReference type="NCBI Taxonomy" id="647933"/>
    <lineage>
        <taxon>Eukaryota</taxon>
        <taxon>Fungi</taxon>
        <taxon>Dikarya</taxon>
        <taxon>Ascomycota</taxon>
        <taxon>Pezizomycotina</taxon>
        <taxon>Eurotiomycetes</taxon>
        <taxon>Eurotiomycetidae</taxon>
        <taxon>Onygenales</taxon>
        <taxon>Arthrodermataceae</taxon>
        <taxon>Trichophyton</taxon>
    </lineage>
</organism>